<feature type="compositionally biased region" description="Low complexity" evidence="13">
    <location>
        <begin position="584"/>
        <end position="593"/>
    </location>
</feature>
<evidence type="ECO:0000256" key="9">
    <source>
        <dbReference type="ARBA" id="ARBA00023204"/>
    </source>
</evidence>
<dbReference type="SMART" id="SM00849">
    <property type="entry name" value="Lactamase_B"/>
    <property type="match status" value="1"/>
</dbReference>
<keyword evidence="5" id="KW-0227">DNA damage</keyword>
<dbReference type="STRING" id="1447875.A0A2B7YER5"/>
<feature type="compositionally biased region" description="Low complexity" evidence="13">
    <location>
        <begin position="633"/>
        <end position="655"/>
    </location>
</feature>
<comment type="similarity">
    <text evidence="2">Belongs to the DNA repair metallo-beta-lactamase (DRMBL) family.</text>
</comment>
<comment type="caution">
    <text evidence="15">The sequence shown here is derived from an EMBL/GenBank/DDBJ whole genome shotgun (WGS) entry which is preliminary data.</text>
</comment>
<dbReference type="AlphaFoldDB" id="A0A2B7YER5"/>
<evidence type="ECO:0000256" key="10">
    <source>
        <dbReference type="ARBA" id="ARBA00023242"/>
    </source>
</evidence>
<dbReference type="EMBL" id="PDNB01000001">
    <property type="protein sequence ID" value="PGH19107.1"/>
    <property type="molecule type" value="Genomic_DNA"/>
</dbReference>
<evidence type="ECO:0000256" key="12">
    <source>
        <dbReference type="ARBA" id="ARBA00042677"/>
    </source>
</evidence>
<dbReference type="Proteomes" id="UP000223968">
    <property type="component" value="Unassembled WGS sequence"/>
</dbReference>
<evidence type="ECO:0000256" key="8">
    <source>
        <dbReference type="ARBA" id="ARBA00023172"/>
    </source>
</evidence>
<dbReference type="Pfam" id="PF23023">
    <property type="entry name" value="Anti-Pycsar_Apyc1"/>
    <property type="match status" value="1"/>
</dbReference>
<dbReference type="InterPro" id="IPR036866">
    <property type="entry name" value="RibonucZ/Hydroxyglut_hydro"/>
</dbReference>
<feature type="region of interest" description="Disordered" evidence="13">
    <location>
        <begin position="625"/>
        <end position="733"/>
    </location>
</feature>
<dbReference type="GO" id="GO:0036297">
    <property type="term" value="P:interstrand cross-link repair"/>
    <property type="evidence" value="ECO:0007669"/>
    <property type="project" value="TreeGrafter"/>
</dbReference>
<dbReference type="Gene3D" id="3.40.50.12650">
    <property type="match status" value="2"/>
</dbReference>
<keyword evidence="8" id="KW-0233">DNA recombination</keyword>
<feature type="region of interest" description="Disordered" evidence="13">
    <location>
        <begin position="573"/>
        <end position="593"/>
    </location>
</feature>
<protein>
    <recommendedName>
        <fullName evidence="11">Protein artemis</fullName>
    </recommendedName>
    <alternativeName>
        <fullName evidence="12">DNA cross-link repair 1C protein</fullName>
    </alternativeName>
</protein>
<dbReference type="Gene3D" id="3.60.15.10">
    <property type="entry name" value="Ribonuclease Z/Hydroxyacylglutathione hydrolase-like"/>
    <property type="match status" value="2"/>
</dbReference>
<keyword evidence="3" id="KW-0540">Nuclease</keyword>
<dbReference type="PANTHER" id="PTHR23240">
    <property type="entry name" value="DNA CROSS-LINK REPAIR PROTEIN PSO2/SNM1-RELATED"/>
    <property type="match status" value="1"/>
</dbReference>
<comment type="subcellular location">
    <subcellularLocation>
        <location evidence="1">Nucleus</location>
    </subcellularLocation>
</comment>
<feature type="compositionally biased region" description="Polar residues" evidence="13">
    <location>
        <begin position="705"/>
        <end position="731"/>
    </location>
</feature>
<keyword evidence="9" id="KW-0234">DNA repair</keyword>
<feature type="region of interest" description="Disordered" evidence="13">
    <location>
        <begin position="497"/>
        <end position="527"/>
    </location>
</feature>
<organism evidence="15 16">
    <name type="scientific">Helicocarpus griseus UAMH5409</name>
    <dbReference type="NCBI Taxonomy" id="1447875"/>
    <lineage>
        <taxon>Eukaryota</taxon>
        <taxon>Fungi</taxon>
        <taxon>Dikarya</taxon>
        <taxon>Ascomycota</taxon>
        <taxon>Pezizomycotina</taxon>
        <taxon>Eurotiomycetes</taxon>
        <taxon>Eurotiomycetidae</taxon>
        <taxon>Onygenales</taxon>
        <taxon>Ajellomycetaceae</taxon>
        <taxon>Helicocarpus</taxon>
    </lineage>
</organism>
<reference evidence="15 16" key="1">
    <citation type="submission" date="2017-10" db="EMBL/GenBank/DDBJ databases">
        <title>Comparative genomics in systemic dimorphic fungi from Ajellomycetaceae.</title>
        <authorList>
            <person name="Munoz J.F."/>
            <person name="Mcewen J.G."/>
            <person name="Clay O.K."/>
            <person name="Cuomo C.A."/>
        </authorList>
    </citation>
    <scope>NUCLEOTIDE SEQUENCE [LARGE SCALE GENOMIC DNA]</scope>
    <source>
        <strain evidence="15 16">UAMH5409</strain>
    </source>
</reference>
<evidence type="ECO:0000256" key="11">
    <source>
        <dbReference type="ARBA" id="ARBA00039759"/>
    </source>
</evidence>
<dbReference type="PANTHER" id="PTHR23240:SF8">
    <property type="entry name" value="PROTEIN ARTEMIS"/>
    <property type="match status" value="1"/>
</dbReference>
<keyword evidence="10" id="KW-0539">Nucleus</keyword>
<evidence type="ECO:0000256" key="4">
    <source>
        <dbReference type="ARBA" id="ARBA00022759"/>
    </source>
</evidence>
<feature type="compositionally biased region" description="Polar residues" evidence="13">
    <location>
        <begin position="574"/>
        <end position="583"/>
    </location>
</feature>
<dbReference type="OrthoDB" id="5561659at2759"/>
<evidence type="ECO:0000313" key="15">
    <source>
        <dbReference type="EMBL" id="PGH19107.1"/>
    </source>
</evidence>
<dbReference type="InterPro" id="IPR001279">
    <property type="entry name" value="Metallo-B-lactamas"/>
</dbReference>
<evidence type="ECO:0000259" key="14">
    <source>
        <dbReference type="SMART" id="SM00849"/>
    </source>
</evidence>
<sequence length="770" mass="85506">MSTFDGIVEVDYFRKNPDRPAPLACFLSHVHGDHIQGLESLRAPFIYCSAATREILLRLEKYPHRLNFSKGILETRKQHYKHLSKLLRPIPLQVPTEIELSPRNNVRVTLFDANHCPGAVMFLIEGNGRSILYTGDIRAEPWWVDGLVRNPILIPYTLGNRRLDKIYLDTTFATKSDVYQTFPSKAEGIRELLEKIKAYPESTIFYLRAWTFGYEDVWLALAAALNTQVHVDDYQMELYTSLATRATNGFGVYEAPFLCGFTLGHSKVPGCLTGDKKSRLHSCEPGMVCSTISKGPSVYITPIVSRTGDGSEVPELGVGGGKGDLYQNHELELPDDFVFQQLADICAERIEDEETRVSTLATLSEAYKSKSKSLPLDSYGIKEEDEISIQQLVSILSRGQSAENLSTQPNAPGFKKPTNLGNKPGSLSNTIHFPYSRHSSYAELCNLVRAFQPKDVFPCTVDHTTWSENVSMRTLFGHLCSGTYFSHDELMRDNVQNGEYRSRKRMRLGSDASSSRQSTQRTESSIFLNQENELPPIVLSTAINEKKIDSESSQALETEVQDNSRAGDAAITYQGASQDTSQETTISTNTHSSSINSKIVAIKRALKEKNLNQELEFAVTSSLSDVDNGNIHSSQKVSQSQPQSQSQNNNPSPVSALQQSRPEEDNARSPINDNNNSYGDDDNHCPFSSDSEYSLSLSSSAFDSQTPIPSNHTMIASTTNQPSQTAPTSSRMKARIAAFQAARSGNSEEWFSFHSPVSAGNNHTEEEVEL</sequence>
<accession>A0A2B7YER5</accession>
<evidence type="ECO:0000256" key="7">
    <source>
        <dbReference type="ARBA" id="ARBA00022839"/>
    </source>
</evidence>
<evidence type="ECO:0000256" key="2">
    <source>
        <dbReference type="ARBA" id="ARBA00010304"/>
    </source>
</evidence>
<dbReference type="InterPro" id="IPR011084">
    <property type="entry name" value="DRMBL"/>
</dbReference>
<keyword evidence="16" id="KW-1185">Reference proteome</keyword>
<evidence type="ECO:0000256" key="13">
    <source>
        <dbReference type="SAM" id="MobiDB-lite"/>
    </source>
</evidence>
<name>A0A2B7YER5_9EURO</name>
<dbReference type="Pfam" id="PF07522">
    <property type="entry name" value="DRMBL"/>
    <property type="match status" value="1"/>
</dbReference>
<evidence type="ECO:0000313" key="16">
    <source>
        <dbReference type="Proteomes" id="UP000223968"/>
    </source>
</evidence>
<evidence type="ECO:0000256" key="5">
    <source>
        <dbReference type="ARBA" id="ARBA00022763"/>
    </source>
</evidence>
<dbReference type="GO" id="GO:0005634">
    <property type="term" value="C:nucleus"/>
    <property type="evidence" value="ECO:0007669"/>
    <property type="project" value="UniProtKB-SubCell"/>
</dbReference>
<dbReference type="GO" id="GO:0000723">
    <property type="term" value="P:telomere maintenance"/>
    <property type="evidence" value="ECO:0007669"/>
    <property type="project" value="TreeGrafter"/>
</dbReference>
<feature type="compositionally biased region" description="Low complexity" evidence="13">
    <location>
        <begin position="687"/>
        <end position="704"/>
    </location>
</feature>
<dbReference type="GO" id="GO:0006310">
    <property type="term" value="P:DNA recombination"/>
    <property type="evidence" value="ECO:0007669"/>
    <property type="project" value="UniProtKB-KW"/>
</dbReference>
<keyword evidence="4" id="KW-0255">Endonuclease</keyword>
<keyword evidence="6" id="KW-0378">Hydrolase</keyword>
<proteinExistence type="inferred from homology"/>
<dbReference type="GO" id="GO:0003684">
    <property type="term" value="F:damaged DNA binding"/>
    <property type="evidence" value="ECO:0007669"/>
    <property type="project" value="TreeGrafter"/>
</dbReference>
<dbReference type="GO" id="GO:0035312">
    <property type="term" value="F:5'-3' DNA exonuclease activity"/>
    <property type="evidence" value="ECO:0007669"/>
    <property type="project" value="TreeGrafter"/>
</dbReference>
<feature type="compositionally biased region" description="Low complexity" evidence="13">
    <location>
        <begin position="513"/>
        <end position="525"/>
    </location>
</feature>
<feature type="domain" description="Metallo-beta-lactamase" evidence="14">
    <location>
        <begin position="2"/>
        <end position="182"/>
    </location>
</feature>
<dbReference type="GO" id="GO:0006303">
    <property type="term" value="P:double-strand break repair via nonhomologous end joining"/>
    <property type="evidence" value="ECO:0007669"/>
    <property type="project" value="TreeGrafter"/>
</dbReference>
<dbReference type="GO" id="GO:0004519">
    <property type="term" value="F:endonuclease activity"/>
    <property type="evidence" value="ECO:0007669"/>
    <property type="project" value="UniProtKB-KW"/>
</dbReference>
<dbReference type="SUPFAM" id="SSF56281">
    <property type="entry name" value="Metallo-hydrolase/oxidoreductase"/>
    <property type="match status" value="1"/>
</dbReference>
<evidence type="ECO:0000256" key="6">
    <source>
        <dbReference type="ARBA" id="ARBA00022801"/>
    </source>
</evidence>
<gene>
    <name evidence="15" type="ORF">AJ79_00141</name>
</gene>
<evidence type="ECO:0000256" key="3">
    <source>
        <dbReference type="ARBA" id="ARBA00022722"/>
    </source>
</evidence>
<evidence type="ECO:0000256" key="1">
    <source>
        <dbReference type="ARBA" id="ARBA00004123"/>
    </source>
</evidence>
<keyword evidence="7" id="KW-0269">Exonuclease</keyword>